<reference evidence="3 4" key="1">
    <citation type="submission" date="2019-02" db="EMBL/GenBank/DDBJ databases">
        <title>Deep-cultivation of Planctomycetes and their phenomic and genomic characterization uncovers novel biology.</title>
        <authorList>
            <person name="Wiegand S."/>
            <person name="Jogler M."/>
            <person name="Boedeker C."/>
            <person name="Pinto D."/>
            <person name="Vollmers J."/>
            <person name="Rivas-Marin E."/>
            <person name="Kohn T."/>
            <person name="Peeters S.H."/>
            <person name="Heuer A."/>
            <person name="Rast P."/>
            <person name="Oberbeckmann S."/>
            <person name="Bunk B."/>
            <person name="Jeske O."/>
            <person name="Meyerdierks A."/>
            <person name="Storesund J.E."/>
            <person name="Kallscheuer N."/>
            <person name="Luecker S."/>
            <person name="Lage O.M."/>
            <person name="Pohl T."/>
            <person name="Merkel B.J."/>
            <person name="Hornburger P."/>
            <person name="Mueller R.-W."/>
            <person name="Bruemmer F."/>
            <person name="Labrenz M."/>
            <person name="Spormann A.M."/>
            <person name="Op Den Camp H."/>
            <person name="Overmann J."/>
            <person name="Amann R."/>
            <person name="Jetten M.S.M."/>
            <person name="Mascher T."/>
            <person name="Medema M.H."/>
            <person name="Devos D.P."/>
            <person name="Kaster A.-K."/>
            <person name="Ovreas L."/>
            <person name="Rohde M."/>
            <person name="Galperin M.Y."/>
            <person name="Jogler C."/>
        </authorList>
    </citation>
    <scope>NUCLEOTIDE SEQUENCE [LARGE SCALE GENOMIC DNA]</scope>
    <source>
        <strain evidence="3 4">Pla52n</strain>
    </source>
</reference>
<organism evidence="3 4">
    <name type="scientific">Stieleria varia</name>
    <dbReference type="NCBI Taxonomy" id="2528005"/>
    <lineage>
        <taxon>Bacteria</taxon>
        <taxon>Pseudomonadati</taxon>
        <taxon>Planctomycetota</taxon>
        <taxon>Planctomycetia</taxon>
        <taxon>Pirellulales</taxon>
        <taxon>Pirellulaceae</taxon>
        <taxon>Stieleria</taxon>
    </lineage>
</organism>
<feature type="region of interest" description="Disordered" evidence="1">
    <location>
        <begin position="148"/>
        <end position="172"/>
    </location>
</feature>
<feature type="region of interest" description="Disordered" evidence="1">
    <location>
        <begin position="186"/>
        <end position="221"/>
    </location>
</feature>
<name>A0A5C6B857_9BACT</name>
<dbReference type="EMBL" id="SJPN01000001">
    <property type="protein sequence ID" value="TWU07621.1"/>
    <property type="molecule type" value="Genomic_DNA"/>
</dbReference>
<evidence type="ECO:0000256" key="2">
    <source>
        <dbReference type="SAM" id="Phobius"/>
    </source>
</evidence>
<feature type="compositionally biased region" description="Low complexity" evidence="1">
    <location>
        <begin position="398"/>
        <end position="413"/>
    </location>
</feature>
<evidence type="ECO:0000256" key="1">
    <source>
        <dbReference type="SAM" id="MobiDB-lite"/>
    </source>
</evidence>
<feature type="compositionally biased region" description="Polar residues" evidence="1">
    <location>
        <begin position="421"/>
        <end position="435"/>
    </location>
</feature>
<comment type="caution">
    <text evidence="3">The sequence shown here is derived from an EMBL/GenBank/DDBJ whole genome shotgun (WGS) entry which is preliminary data.</text>
</comment>
<feature type="region of interest" description="Disordered" evidence="1">
    <location>
        <begin position="278"/>
        <end position="308"/>
    </location>
</feature>
<proteinExistence type="predicted"/>
<gene>
    <name evidence="3" type="ORF">Pla52n_01940</name>
</gene>
<accession>A0A5C6B857</accession>
<feature type="compositionally biased region" description="Polar residues" evidence="1">
    <location>
        <begin position="456"/>
        <end position="465"/>
    </location>
</feature>
<feature type="compositionally biased region" description="Pro residues" evidence="1">
    <location>
        <begin position="662"/>
        <end position="674"/>
    </location>
</feature>
<keyword evidence="4" id="KW-1185">Reference proteome</keyword>
<feature type="compositionally biased region" description="Acidic residues" evidence="1">
    <location>
        <begin position="207"/>
        <end position="221"/>
    </location>
</feature>
<feature type="region of interest" description="Disordered" evidence="1">
    <location>
        <begin position="396"/>
        <end position="545"/>
    </location>
</feature>
<evidence type="ECO:0000313" key="3">
    <source>
        <dbReference type="EMBL" id="TWU07621.1"/>
    </source>
</evidence>
<feature type="transmembrane region" description="Helical" evidence="2">
    <location>
        <begin position="360"/>
        <end position="381"/>
    </location>
</feature>
<dbReference type="RefSeq" id="WP_146517819.1">
    <property type="nucleotide sequence ID" value="NZ_CP151726.1"/>
</dbReference>
<keyword evidence="2" id="KW-1133">Transmembrane helix</keyword>
<protein>
    <submittedName>
        <fullName evidence="3">Uncharacterized protein</fullName>
    </submittedName>
</protein>
<feature type="region of interest" description="Disordered" evidence="1">
    <location>
        <begin position="1"/>
        <end position="22"/>
    </location>
</feature>
<feature type="region of interest" description="Disordered" evidence="1">
    <location>
        <begin position="609"/>
        <end position="675"/>
    </location>
</feature>
<keyword evidence="2" id="KW-0812">Transmembrane</keyword>
<dbReference type="OrthoDB" id="266044at2"/>
<feature type="compositionally biased region" description="Acidic residues" evidence="1">
    <location>
        <begin position="283"/>
        <end position="294"/>
    </location>
</feature>
<sequence length="831" mass="86369">MLSAKCPECGESVRLPSADLPSDASADCPWCGESVSAAGWLKSLPPVLKVVGADGQPLLWDAPAAQLASASAMPAFGQPLDDTDSDDDVTGPGTPLGHFPGGDQAASQDLQSDPPLSATDNPFAFSNAAVAAFTGGAAGMVAGIAATRGDEQSENDWAEQDSPQAAESHTDDADFSDASVLDLDTGSDSDTLSVLDDVDDASPVTEETIEWSSDPDELSENEELQSFFAEADDEPIAVESDEPPSIDATIADAGQDATLLMDTWDETNPEVANPEVAATGIDDSSDSSADDSPTDDVVAGLESEPLESLEMDSVADEEPMEQADFPIDTPQAKVPVAADQRSYYERNRSSRKQKSPLRQLLAYGLGAGLAIPLAGGILFAMGRLPNVGFWPLDGTYNSSSSRPSRTAAAIPPRLTDDSDTNEPSSPSTRKPSQGRTLVPAESDIATAGKDAMGVASGTSDATSDATIDPDDIGMPEPDLNPKNTDDPDVMTIDLENLVDGSIDDTLGAPTQDTPPADMPDAAESVASNEPAENATDNNEGLAAEPPAENVDNMLLVFPGTTPEPPAEPEAEVIELTMPNPRPDIGSVQTPPSLEITSEPELVESTPDLAEAPKVASSDQPSLDPAVEPASATVEAAKPVIESSDPKKNPPAAPEIATNPAPEIRPPAVTPPAVPSPVVESPEIIQYCDIAEQSIDELAALRSTSTDVSKKDIAKVFVRICRVGELTGATNSNRIRTLLSDLVQIPELDDFASLAGDWMNYSKRPTSGVLLVGRPGSNVNGQTITLPGGSVINVQLPGGKSLPAIDKVIALGNIVDVNGQQRVELISAQSAL</sequence>
<dbReference type="Proteomes" id="UP000320176">
    <property type="component" value="Unassembled WGS sequence"/>
</dbReference>
<feature type="compositionally biased region" description="Low complexity" evidence="1">
    <location>
        <begin position="186"/>
        <end position="195"/>
    </location>
</feature>
<feature type="region of interest" description="Disordered" evidence="1">
    <location>
        <begin position="322"/>
        <end position="351"/>
    </location>
</feature>
<dbReference type="AlphaFoldDB" id="A0A5C6B857"/>
<evidence type="ECO:0000313" key="4">
    <source>
        <dbReference type="Proteomes" id="UP000320176"/>
    </source>
</evidence>
<keyword evidence="2" id="KW-0472">Membrane</keyword>
<feature type="region of interest" description="Disordered" evidence="1">
    <location>
        <begin position="75"/>
        <end position="119"/>
    </location>
</feature>